<gene>
    <name evidence="1" type="ORF">Q4F19_06600</name>
</gene>
<keyword evidence="2" id="KW-1185">Reference proteome</keyword>
<dbReference type="EMBL" id="JAUOTP010000002">
    <property type="protein sequence ID" value="MDO6414045.1"/>
    <property type="molecule type" value="Genomic_DNA"/>
</dbReference>
<organism evidence="1 2">
    <name type="scientific">Sphingomonas natans</name>
    <dbReference type="NCBI Taxonomy" id="3063330"/>
    <lineage>
        <taxon>Bacteria</taxon>
        <taxon>Pseudomonadati</taxon>
        <taxon>Pseudomonadota</taxon>
        <taxon>Alphaproteobacteria</taxon>
        <taxon>Sphingomonadales</taxon>
        <taxon>Sphingomonadaceae</taxon>
        <taxon>Sphingomonas</taxon>
    </lineage>
</organism>
<name>A0ABT8Y8N5_9SPHN</name>
<dbReference type="Proteomes" id="UP001169764">
    <property type="component" value="Unassembled WGS sequence"/>
</dbReference>
<evidence type="ECO:0000313" key="1">
    <source>
        <dbReference type="EMBL" id="MDO6414045.1"/>
    </source>
</evidence>
<protein>
    <submittedName>
        <fullName evidence="1">Uncharacterized protein</fullName>
    </submittedName>
</protein>
<evidence type="ECO:0000313" key="2">
    <source>
        <dbReference type="Proteomes" id="UP001169764"/>
    </source>
</evidence>
<reference evidence="1" key="1">
    <citation type="submission" date="2023-07" db="EMBL/GenBank/DDBJ databases">
        <authorList>
            <person name="Kim M."/>
        </authorList>
    </citation>
    <scope>NUCLEOTIDE SEQUENCE</scope>
    <source>
        <strain evidence="1">BIUV-7</strain>
    </source>
</reference>
<sequence>MTLTAGRVLLQRIAAERIGDSADGREGRRRYVSRTFRIAFLLPIGRDVHRFQKHGNIDMRPLVQEYERHDEIFP</sequence>
<accession>A0ABT8Y8N5</accession>
<comment type="caution">
    <text evidence="1">The sequence shown here is derived from an EMBL/GenBank/DDBJ whole genome shotgun (WGS) entry which is preliminary data.</text>
</comment>
<proteinExistence type="predicted"/>